<dbReference type="SUPFAM" id="SSF51556">
    <property type="entry name" value="Metallo-dependent hydrolases"/>
    <property type="match status" value="1"/>
</dbReference>
<gene>
    <name evidence="3" type="primary">phnM</name>
    <name evidence="3" type="ORF">GCM10022261_05370</name>
</gene>
<dbReference type="PANTHER" id="PTHR43135:SF3">
    <property type="entry name" value="ALPHA-D-RIBOSE 1-METHYLPHOSPHONATE 5-TRIPHOSPHATE DIPHOSPHATASE"/>
    <property type="match status" value="1"/>
</dbReference>
<name>A0ABP8EGN6_9MICO</name>
<dbReference type="Pfam" id="PF07969">
    <property type="entry name" value="Amidohydro_3"/>
    <property type="match status" value="1"/>
</dbReference>
<dbReference type="InterPro" id="IPR013108">
    <property type="entry name" value="Amidohydro_3"/>
</dbReference>
<evidence type="ECO:0000313" key="4">
    <source>
        <dbReference type="Proteomes" id="UP001501586"/>
    </source>
</evidence>
<dbReference type="NCBIfam" id="NF011990">
    <property type="entry name" value="PRK15446.2-6"/>
    <property type="match status" value="1"/>
</dbReference>
<evidence type="ECO:0000313" key="3">
    <source>
        <dbReference type="EMBL" id="GAA4283006.1"/>
    </source>
</evidence>
<feature type="domain" description="Amidohydrolase 3" evidence="2">
    <location>
        <begin position="332"/>
        <end position="409"/>
    </location>
</feature>
<dbReference type="PANTHER" id="PTHR43135">
    <property type="entry name" value="ALPHA-D-RIBOSE 1-METHYLPHOSPHONATE 5-TRIPHOSPHATE DIPHOSPHATASE"/>
    <property type="match status" value="1"/>
</dbReference>
<organism evidence="3 4">
    <name type="scientific">Brevibacterium daeguense</name>
    <dbReference type="NCBI Taxonomy" id="909936"/>
    <lineage>
        <taxon>Bacteria</taxon>
        <taxon>Bacillati</taxon>
        <taxon>Actinomycetota</taxon>
        <taxon>Actinomycetes</taxon>
        <taxon>Micrococcales</taxon>
        <taxon>Brevibacteriaceae</taxon>
        <taxon>Brevibacterium</taxon>
    </lineage>
</organism>
<keyword evidence="4" id="KW-1185">Reference proteome</keyword>
<dbReference type="RefSeq" id="WP_236864647.1">
    <property type="nucleotide sequence ID" value="NZ_BAABAZ010000004.1"/>
</dbReference>
<dbReference type="InterPro" id="IPR051781">
    <property type="entry name" value="Metallo-dep_Hydrolase"/>
</dbReference>
<dbReference type="Gene3D" id="3.20.20.140">
    <property type="entry name" value="Metal-dependent hydrolases"/>
    <property type="match status" value="1"/>
</dbReference>
<evidence type="ECO:0000259" key="2">
    <source>
        <dbReference type="Pfam" id="PF07969"/>
    </source>
</evidence>
<dbReference type="PIRSF" id="PIRSF038971">
    <property type="entry name" value="PhnM"/>
    <property type="match status" value="1"/>
</dbReference>
<protein>
    <submittedName>
        <fullName evidence="3">Alpha-D-ribose 1-methylphosphonate 5-triphosphate diphosphatase</fullName>
    </submittedName>
</protein>
<dbReference type="EMBL" id="BAABAZ010000004">
    <property type="protein sequence ID" value="GAA4283006.1"/>
    <property type="molecule type" value="Genomic_DNA"/>
</dbReference>
<dbReference type="SUPFAM" id="SSF51338">
    <property type="entry name" value="Composite domain of metallo-dependent hydrolases"/>
    <property type="match status" value="1"/>
</dbReference>
<evidence type="ECO:0000256" key="1">
    <source>
        <dbReference type="SAM" id="MobiDB-lite"/>
    </source>
</evidence>
<dbReference type="NCBIfam" id="NF011984">
    <property type="entry name" value="PRK15446.1-5"/>
    <property type="match status" value="1"/>
</dbReference>
<comment type="caution">
    <text evidence="3">The sequence shown here is derived from an EMBL/GenBank/DDBJ whole genome shotgun (WGS) entry which is preliminary data.</text>
</comment>
<sequence length="422" mass="44285">MNPTVTRHAPDTTIEPSGAGKTAVTAAPQVWSLGRPSGTYTIRNVRAVLPDRLVDNASVFVRDGRIDGITEGGRNDSADVDGADLLLTPGLIDVHSDALEKERAPRANAEVPLDFAMASFEGRTVSAGITTMFHGAGFQHQLARGVERSVERALETCGVVDGTASYRVDHRVLHRLDILSEGGAATLARRLEGLPWSAAEAPPLVSHEDHTPGQGQYADVQGMKNTLIRADGLSEAEAEERVARLIAEGQANARIREDNLEWLGRLAAEGRIRLLGHDPDTAQAIDDLHARAGSVAEFPTTIEAAQRARELGMLIVAGAPNAVRGQSHSGNVSVAALAAAGLIDALASDYMPTSLLAGVHVLVGRGLLTLPEGISLITSGPAAVGGLDDRGVIAEGMLADFALIDDSIGAWPRVVTTLKAQP</sequence>
<dbReference type="Proteomes" id="UP001501586">
    <property type="component" value="Unassembled WGS sequence"/>
</dbReference>
<reference evidence="4" key="1">
    <citation type="journal article" date="2019" name="Int. J. Syst. Evol. Microbiol.">
        <title>The Global Catalogue of Microorganisms (GCM) 10K type strain sequencing project: providing services to taxonomists for standard genome sequencing and annotation.</title>
        <authorList>
            <consortium name="The Broad Institute Genomics Platform"/>
            <consortium name="The Broad Institute Genome Sequencing Center for Infectious Disease"/>
            <person name="Wu L."/>
            <person name="Ma J."/>
        </authorList>
    </citation>
    <scope>NUCLEOTIDE SEQUENCE [LARGE SCALE GENOMIC DNA]</scope>
    <source>
        <strain evidence="4">JCM 17458</strain>
    </source>
</reference>
<proteinExistence type="predicted"/>
<dbReference type="InterPro" id="IPR032466">
    <property type="entry name" value="Metal_Hydrolase"/>
</dbReference>
<dbReference type="InterPro" id="IPR011059">
    <property type="entry name" value="Metal-dep_hydrolase_composite"/>
</dbReference>
<dbReference type="Gene3D" id="2.30.40.10">
    <property type="entry name" value="Urease, subunit C, domain 1"/>
    <property type="match status" value="1"/>
</dbReference>
<feature type="region of interest" description="Disordered" evidence="1">
    <location>
        <begin position="1"/>
        <end position="22"/>
    </location>
</feature>
<dbReference type="InterPro" id="IPR012696">
    <property type="entry name" value="PhnM"/>
</dbReference>
<accession>A0ABP8EGN6</accession>